<dbReference type="AlphaFoldDB" id="A0A0L8GXR2"/>
<evidence type="ECO:0000313" key="2">
    <source>
        <dbReference type="EMBL" id="KOF81763.1"/>
    </source>
</evidence>
<accession>A0A0L8GXR2</accession>
<protein>
    <submittedName>
        <fullName evidence="2">Uncharacterized protein</fullName>
    </submittedName>
</protein>
<dbReference type="EMBL" id="KQ420000">
    <property type="protein sequence ID" value="KOF81763.1"/>
    <property type="molecule type" value="Genomic_DNA"/>
</dbReference>
<organism evidence="2">
    <name type="scientific">Octopus bimaculoides</name>
    <name type="common">California two-spotted octopus</name>
    <dbReference type="NCBI Taxonomy" id="37653"/>
    <lineage>
        <taxon>Eukaryota</taxon>
        <taxon>Metazoa</taxon>
        <taxon>Spiralia</taxon>
        <taxon>Lophotrochozoa</taxon>
        <taxon>Mollusca</taxon>
        <taxon>Cephalopoda</taxon>
        <taxon>Coleoidea</taxon>
        <taxon>Octopodiformes</taxon>
        <taxon>Octopoda</taxon>
        <taxon>Incirrata</taxon>
        <taxon>Octopodidae</taxon>
        <taxon>Octopus</taxon>
    </lineage>
</organism>
<sequence length="78" mass="8832">MLTILLAHCLSLLYSIESTSVFDLQNLLSLHYKTRVAERVQDYISLYGLGLTIQIYDSVFCSSGINEIGTHYMLINSQ</sequence>
<feature type="chain" id="PRO_5005583341" evidence="1">
    <location>
        <begin position="19"/>
        <end position="78"/>
    </location>
</feature>
<gene>
    <name evidence="2" type="ORF">OCBIM_22026139mg</name>
</gene>
<feature type="signal peptide" evidence="1">
    <location>
        <begin position="1"/>
        <end position="18"/>
    </location>
</feature>
<evidence type="ECO:0000256" key="1">
    <source>
        <dbReference type="SAM" id="SignalP"/>
    </source>
</evidence>
<name>A0A0L8GXR2_OCTBM</name>
<reference evidence="2" key="1">
    <citation type="submission" date="2015-07" db="EMBL/GenBank/DDBJ databases">
        <title>MeaNS - Measles Nucleotide Surveillance Program.</title>
        <authorList>
            <person name="Tran T."/>
            <person name="Druce J."/>
        </authorList>
    </citation>
    <scope>NUCLEOTIDE SEQUENCE</scope>
    <source>
        <strain evidence="2">UCB-OBI-ISO-001</strain>
        <tissue evidence="2">Gonad</tissue>
    </source>
</reference>
<keyword evidence="1" id="KW-0732">Signal</keyword>
<proteinExistence type="predicted"/>